<dbReference type="Pfam" id="PF14214">
    <property type="entry name" value="Helitron_like_N"/>
    <property type="match status" value="1"/>
</dbReference>
<sequence length="742" mass="82651">MSEITKELNQAIDSVLHFDEVTKTASGKVCVICDRLLKRKETRKIGLTTFLKKTKFFKGDNSLPPSLRAGYRFTVPNNAEANATLSGCLLSPRSKVVFGGKTANRRRSPHVLCCKDCGPGLTNKKLQSGELPRFAIANGMAIGTAPPCLKRLNEIELALLSQARFRGHLFAVWGGSHRSIKGWHSFYEVDPAHTTSVLQAVKQFTDSNNIAVVLSGPFTPEQRERVLKKMHVNVEWVTEAFHWLKENNRLYHDLELPTIANPTVIDNSYNVESENSDIEIKEEMKVIFPDATIRTAGCADASEFDRAIAEIRSKCAGALPYLTSRPSSKLLRDYEDENLMRAFPLQFPYGFSFHDDFNIKASQNGYLSHLISLSIPSMHEACFVLVVHNMFERCKALNGALRQVMGGREKCDVSEEDLNAAIACKLNGLPVVNGPGSRFLDSVHSVKKQMAHTNGAAAAAQSKFLTLTHHYGCPKVLFTVSFDDSLDIRILVWSEEEDSLNWIASMDSMSPEEVAIEMDKCNAIRYKYPGLCAWNFEELMDVVLESIVGDNALKLGVFGTLLAYGLAVEEQGRNTLHGHILVYTTDWNDTLRDLSSSHDQVRKAAGKKVLSFVDRVISTELVPNAPWQEVYCPTCNKGLLTYVDEQKLRNLRHKVGCQVEKGIIASYPLCKACFQGDELAMKRVLPKELWNVPEPERKAQVALDVLRNTTPTAEAIPSEQAIAHAFLLKRPLLSTTTSTTIT</sequence>
<reference evidence="3" key="1">
    <citation type="submission" date="2020-06" db="EMBL/GenBank/DDBJ databases">
        <authorList>
            <consortium name="Plant Systems Biology data submission"/>
        </authorList>
    </citation>
    <scope>NUCLEOTIDE SEQUENCE</scope>
    <source>
        <strain evidence="3">D6</strain>
    </source>
</reference>
<dbReference type="AlphaFoldDB" id="A0A9N8EZ74"/>
<evidence type="ECO:0000313" key="4">
    <source>
        <dbReference type="Proteomes" id="UP001153069"/>
    </source>
</evidence>
<feature type="domain" description="Helitron helicase-like" evidence="1">
    <location>
        <begin position="380"/>
        <end position="582"/>
    </location>
</feature>
<comment type="caution">
    <text evidence="3">The sequence shown here is derived from an EMBL/GenBank/DDBJ whole genome shotgun (WGS) entry which is preliminary data.</text>
</comment>
<dbReference type="EMBL" id="CAICTM010002189">
    <property type="protein sequence ID" value="CAB9528286.1"/>
    <property type="molecule type" value="Genomic_DNA"/>
</dbReference>
<proteinExistence type="predicted"/>
<keyword evidence="4" id="KW-1185">Reference proteome</keyword>
<evidence type="ECO:0000313" key="3">
    <source>
        <dbReference type="EMBL" id="CAB9528286.1"/>
    </source>
</evidence>
<dbReference type="InterPro" id="IPR046700">
    <property type="entry name" value="DUF6570"/>
</dbReference>
<organism evidence="3 4">
    <name type="scientific">Seminavis robusta</name>
    <dbReference type="NCBI Taxonomy" id="568900"/>
    <lineage>
        <taxon>Eukaryota</taxon>
        <taxon>Sar</taxon>
        <taxon>Stramenopiles</taxon>
        <taxon>Ochrophyta</taxon>
        <taxon>Bacillariophyta</taxon>
        <taxon>Bacillariophyceae</taxon>
        <taxon>Bacillariophycidae</taxon>
        <taxon>Naviculales</taxon>
        <taxon>Naviculaceae</taxon>
        <taxon>Seminavis</taxon>
    </lineage>
</organism>
<evidence type="ECO:0008006" key="5">
    <source>
        <dbReference type="Google" id="ProtNLM"/>
    </source>
</evidence>
<evidence type="ECO:0000259" key="1">
    <source>
        <dbReference type="Pfam" id="PF14214"/>
    </source>
</evidence>
<feature type="domain" description="DUF6570" evidence="2">
    <location>
        <begin position="129"/>
        <end position="256"/>
    </location>
</feature>
<dbReference type="InterPro" id="IPR025476">
    <property type="entry name" value="Helitron_helicase-like"/>
</dbReference>
<dbReference type="OrthoDB" id="100208at2759"/>
<accession>A0A9N8EZ74</accession>
<dbReference type="Proteomes" id="UP001153069">
    <property type="component" value="Unassembled WGS sequence"/>
</dbReference>
<protein>
    <recommendedName>
        <fullName evidence="5">Helitron helicase-like domain-containing protein</fullName>
    </recommendedName>
</protein>
<gene>
    <name evidence="3" type="ORF">SEMRO_2191_G318340.1</name>
</gene>
<dbReference type="Pfam" id="PF20209">
    <property type="entry name" value="DUF6570"/>
    <property type="match status" value="1"/>
</dbReference>
<name>A0A9N8EZ74_9STRA</name>
<evidence type="ECO:0000259" key="2">
    <source>
        <dbReference type="Pfam" id="PF20209"/>
    </source>
</evidence>